<gene>
    <name evidence="1" type="ORF">CB5_LOCUS294</name>
</gene>
<protein>
    <submittedName>
        <fullName evidence="1">Uncharacterized protein</fullName>
    </submittedName>
</protein>
<dbReference type="AlphaFoldDB" id="A0A6V7NEU0"/>
<sequence length="108" mass="12388">MRNEVGYSVAYRRNPVRSAICWRARNRPNRRVWGVTPTFPLEERDCCYPEINPKVAIPTHISNLASGENLHYTHPRPTCGTTMSAPTRLLLRRSLLGWSDHAKVTLTM</sequence>
<evidence type="ECO:0000313" key="1">
    <source>
        <dbReference type="EMBL" id="CAD1817083.1"/>
    </source>
</evidence>
<accession>A0A6V7NEU0</accession>
<dbReference type="EMBL" id="LR862129">
    <property type="protein sequence ID" value="CAD1817083.1"/>
    <property type="molecule type" value="Genomic_DNA"/>
</dbReference>
<organism evidence="1">
    <name type="scientific">Ananas comosus var. bracteatus</name>
    <name type="common">red pineapple</name>
    <dbReference type="NCBI Taxonomy" id="296719"/>
    <lineage>
        <taxon>Eukaryota</taxon>
        <taxon>Viridiplantae</taxon>
        <taxon>Streptophyta</taxon>
        <taxon>Embryophyta</taxon>
        <taxon>Tracheophyta</taxon>
        <taxon>Spermatophyta</taxon>
        <taxon>Magnoliopsida</taxon>
        <taxon>Liliopsida</taxon>
        <taxon>Poales</taxon>
        <taxon>Bromeliaceae</taxon>
        <taxon>Bromelioideae</taxon>
        <taxon>Ananas</taxon>
    </lineage>
</organism>
<proteinExistence type="predicted"/>
<name>A0A6V7NEU0_ANACO</name>
<reference evidence="1" key="1">
    <citation type="submission" date="2020-07" db="EMBL/GenBank/DDBJ databases">
        <authorList>
            <person name="Lin J."/>
        </authorList>
    </citation>
    <scope>NUCLEOTIDE SEQUENCE</scope>
</reference>